<feature type="region of interest" description="Disordered" evidence="6">
    <location>
        <begin position="1"/>
        <end position="21"/>
    </location>
</feature>
<protein>
    <submittedName>
        <fullName evidence="7">Endonuclease</fullName>
    </submittedName>
</protein>
<evidence type="ECO:0000256" key="2">
    <source>
        <dbReference type="ARBA" id="ARBA00022759"/>
    </source>
</evidence>
<keyword evidence="8" id="KW-1185">Reference proteome</keyword>
<evidence type="ECO:0000256" key="4">
    <source>
        <dbReference type="ARBA" id="ARBA00022801"/>
    </source>
</evidence>
<keyword evidence="3" id="KW-0227">DNA damage</keyword>
<dbReference type="GO" id="GO:0016787">
    <property type="term" value="F:hydrolase activity"/>
    <property type="evidence" value="ECO:0007669"/>
    <property type="project" value="UniProtKB-KW"/>
</dbReference>
<reference evidence="7" key="1">
    <citation type="submission" date="2022-02" db="EMBL/GenBank/DDBJ databases">
        <title>Burkholderia cenocepacia phage Milagro.</title>
        <authorList>
            <person name="Le T."/>
            <person name="Yao G."/>
            <person name="Liu M."/>
            <person name="Gonzalez C."/>
        </authorList>
    </citation>
    <scope>NUCLEOTIDE SEQUENCE</scope>
</reference>
<evidence type="ECO:0000313" key="8">
    <source>
        <dbReference type="Proteomes" id="UP000831591"/>
    </source>
</evidence>
<dbReference type="Proteomes" id="UP000831591">
    <property type="component" value="Segment"/>
</dbReference>
<name>A0AAE9G8J6_9CAUD</name>
<accession>A0AAE9G8J6</accession>
<keyword evidence="4" id="KW-0378">Hydrolase</keyword>
<keyword evidence="5" id="KW-0234">DNA repair</keyword>
<evidence type="ECO:0000256" key="3">
    <source>
        <dbReference type="ARBA" id="ARBA00022763"/>
    </source>
</evidence>
<keyword evidence="1" id="KW-0540">Nuclease</keyword>
<dbReference type="GO" id="GO:0006298">
    <property type="term" value="P:mismatch repair"/>
    <property type="evidence" value="ECO:0007669"/>
    <property type="project" value="InterPro"/>
</dbReference>
<dbReference type="SUPFAM" id="SSF52980">
    <property type="entry name" value="Restriction endonuclease-like"/>
    <property type="match status" value="1"/>
</dbReference>
<dbReference type="InterPro" id="IPR004603">
    <property type="entry name" value="DNA_mismatch_endonuc_vsr"/>
</dbReference>
<dbReference type="PIRSF" id="PIRSF018267">
    <property type="entry name" value="VSR_endonuc"/>
    <property type="match status" value="1"/>
</dbReference>
<evidence type="ECO:0000256" key="5">
    <source>
        <dbReference type="ARBA" id="ARBA00023204"/>
    </source>
</evidence>
<dbReference type="NCBIfam" id="TIGR00632">
    <property type="entry name" value="vsr"/>
    <property type="match status" value="1"/>
</dbReference>
<dbReference type="CDD" id="cd00221">
    <property type="entry name" value="Vsr"/>
    <property type="match status" value="1"/>
</dbReference>
<evidence type="ECO:0000256" key="1">
    <source>
        <dbReference type="ARBA" id="ARBA00022722"/>
    </source>
</evidence>
<dbReference type="GO" id="GO:0004519">
    <property type="term" value="F:endonuclease activity"/>
    <property type="evidence" value="ECO:0007669"/>
    <property type="project" value="UniProtKB-KW"/>
</dbReference>
<gene>
    <name evidence="7" type="ORF">CPT_Milagro_047</name>
</gene>
<dbReference type="Pfam" id="PF03852">
    <property type="entry name" value="Vsr"/>
    <property type="match status" value="1"/>
</dbReference>
<organism evidence="7 8">
    <name type="scientific">Burkholderia phage Milagro</name>
    <dbReference type="NCBI Taxonomy" id="2924901"/>
    <lineage>
        <taxon>Viruses</taxon>
        <taxon>Duplodnaviria</taxon>
        <taxon>Heunggongvirae</taxon>
        <taxon>Uroviricota</taxon>
        <taxon>Caudoviricetes</taxon>
        <taxon>Peduoviridae</taxon>
        <taxon>Kayeltresvirus</taxon>
        <taxon>Kayeltresvirus milagro</taxon>
    </lineage>
</organism>
<dbReference type="InterPro" id="IPR011335">
    <property type="entry name" value="Restrct_endonuc-II-like"/>
</dbReference>
<evidence type="ECO:0000256" key="6">
    <source>
        <dbReference type="SAM" id="MobiDB-lite"/>
    </source>
</evidence>
<proteinExistence type="predicted"/>
<keyword evidence="2 7" id="KW-0255">Endonuclease</keyword>
<evidence type="ECO:0000313" key="7">
    <source>
        <dbReference type="EMBL" id="UNY41766.1"/>
    </source>
</evidence>
<dbReference type="EMBL" id="OM638609">
    <property type="protein sequence ID" value="UNY41766.1"/>
    <property type="molecule type" value="Genomic_DNA"/>
</dbReference>
<sequence length="149" mass="17447">MSAEAVLDSLTPAERSERMSRIKGRNTKPELIVRSLIHRLGYRYRLHGKGLPGRPDLVFSKRRKVIFVHGCFWHRHEGCRLARLPKSRLDFWRPKLEANAERDKEVERQLSALGWKVLTIWECEVKDEVVLTLRVRAFLDDTENNNEGS</sequence>
<dbReference type="Gene3D" id="3.40.960.10">
    <property type="entry name" value="VSR Endonuclease"/>
    <property type="match status" value="1"/>
</dbReference>